<keyword evidence="2" id="KW-1185">Reference proteome</keyword>
<accession>A0A1M5D0G1</accession>
<dbReference type="STRING" id="1302690.BUE76_21340"/>
<dbReference type="EMBL" id="FQUO01000010">
    <property type="protein sequence ID" value="SHF60489.1"/>
    <property type="molecule type" value="Genomic_DNA"/>
</dbReference>
<proteinExistence type="predicted"/>
<gene>
    <name evidence="1" type="ORF">SAMN05444008_11026</name>
</gene>
<evidence type="ECO:0000313" key="1">
    <source>
        <dbReference type="EMBL" id="SHF60489.1"/>
    </source>
</evidence>
<dbReference type="OrthoDB" id="675429at2"/>
<sequence>MKNHNRDLLVLYKSAGNAESLEQTLEGLHQMLRTVECADVFCNAHELVKRTRITRKYLAILTASESAVLKPFHFLINRN</sequence>
<organism evidence="1 2">
    <name type="scientific">Cnuella takakiae</name>
    <dbReference type="NCBI Taxonomy" id="1302690"/>
    <lineage>
        <taxon>Bacteria</taxon>
        <taxon>Pseudomonadati</taxon>
        <taxon>Bacteroidota</taxon>
        <taxon>Chitinophagia</taxon>
        <taxon>Chitinophagales</taxon>
        <taxon>Chitinophagaceae</taxon>
        <taxon>Cnuella</taxon>
    </lineage>
</organism>
<dbReference type="Proteomes" id="UP000184368">
    <property type="component" value="Unassembled WGS sequence"/>
</dbReference>
<reference evidence="1 2" key="1">
    <citation type="submission" date="2016-11" db="EMBL/GenBank/DDBJ databases">
        <authorList>
            <person name="Jaros S."/>
            <person name="Januszkiewicz K."/>
            <person name="Wedrychowicz H."/>
        </authorList>
    </citation>
    <scope>NUCLEOTIDE SEQUENCE [LARGE SCALE GENOMIC DNA]</scope>
    <source>
        <strain evidence="1 2">DSM 26897</strain>
    </source>
</reference>
<evidence type="ECO:0000313" key="2">
    <source>
        <dbReference type="Proteomes" id="UP000184368"/>
    </source>
</evidence>
<dbReference type="AlphaFoldDB" id="A0A1M5D0G1"/>
<dbReference type="RefSeq" id="WP_073044430.1">
    <property type="nucleotide sequence ID" value="NZ_FQUO01000010.1"/>
</dbReference>
<name>A0A1M5D0G1_9BACT</name>
<protein>
    <submittedName>
        <fullName evidence="1">Uncharacterized protein</fullName>
    </submittedName>
</protein>